<dbReference type="Pfam" id="PF14111">
    <property type="entry name" value="DUF4283"/>
    <property type="match status" value="1"/>
</dbReference>
<gene>
    <name evidence="3" type="ORF">Dsin_015853</name>
</gene>
<dbReference type="AlphaFoldDB" id="A0AAE0E558"/>
<feature type="domain" description="DUF4283" evidence="1">
    <location>
        <begin position="36"/>
        <end position="109"/>
    </location>
</feature>
<dbReference type="PANTHER" id="PTHR31286">
    <property type="entry name" value="GLYCINE-RICH CELL WALL STRUCTURAL PROTEIN 1.8-LIKE"/>
    <property type="match status" value="1"/>
</dbReference>
<accession>A0AAE0E558</accession>
<keyword evidence="4" id="KW-1185">Reference proteome</keyword>
<comment type="caution">
    <text evidence="3">The sequence shown here is derived from an EMBL/GenBank/DDBJ whole genome shotgun (WGS) entry which is preliminary data.</text>
</comment>
<evidence type="ECO:0000259" key="2">
    <source>
        <dbReference type="Pfam" id="PF14392"/>
    </source>
</evidence>
<evidence type="ECO:0000313" key="3">
    <source>
        <dbReference type="EMBL" id="KAK3211147.1"/>
    </source>
</evidence>
<evidence type="ECO:0008006" key="5">
    <source>
        <dbReference type="Google" id="ProtNLM"/>
    </source>
</evidence>
<protein>
    <recommendedName>
        <fullName evidence="5">DUF4283 domain-containing protein</fullName>
    </recommendedName>
</protein>
<organism evidence="3 4">
    <name type="scientific">Dipteronia sinensis</name>
    <dbReference type="NCBI Taxonomy" id="43782"/>
    <lineage>
        <taxon>Eukaryota</taxon>
        <taxon>Viridiplantae</taxon>
        <taxon>Streptophyta</taxon>
        <taxon>Embryophyta</taxon>
        <taxon>Tracheophyta</taxon>
        <taxon>Spermatophyta</taxon>
        <taxon>Magnoliopsida</taxon>
        <taxon>eudicotyledons</taxon>
        <taxon>Gunneridae</taxon>
        <taxon>Pentapetalae</taxon>
        <taxon>rosids</taxon>
        <taxon>malvids</taxon>
        <taxon>Sapindales</taxon>
        <taxon>Sapindaceae</taxon>
        <taxon>Hippocastanoideae</taxon>
        <taxon>Acereae</taxon>
        <taxon>Dipteronia</taxon>
    </lineage>
</organism>
<name>A0AAE0E558_9ROSI</name>
<proteinExistence type="predicted"/>
<evidence type="ECO:0000313" key="4">
    <source>
        <dbReference type="Proteomes" id="UP001281410"/>
    </source>
</evidence>
<sequence length="316" mass="36079">MNAEDIALLCNGLSIHEKERPMCTLDENLKDNGELRLALCLVGKVFSTKLANKNVFKDVMNKIWRVDEGVGIEQIKGNTYEFLFKSLKARQRVLNGGPWSFERAIIVFEKPTGEEVVNDMLFNWVDFWVRIHNIPSICMTEEIGYFLGNMIGEVKELDLETNYDGSGHFLRVRVKVQTKEPLQQSIRVDILGSGKVTTMLFRYERLLDFCFQCSHLGHVMRERTDMRVKGRVLSDAKQTLGFGSELLVPQNKFTRALVEVITEAGERIQVLEIIKLSMGIIDALKRIGEGGWSRIKNPASGIREELRLHWLGFGKS</sequence>
<dbReference type="Pfam" id="PF14392">
    <property type="entry name" value="zf-CCHC_4"/>
    <property type="match status" value="1"/>
</dbReference>
<reference evidence="3" key="1">
    <citation type="journal article" date="2023" name="Plant J.">
        <title>Genome sequences and population genomics provide insights into the demographic history, inbreeding, and mutation load of two 'living fossil' tree species of Dipteronia.</title>
        <authorList>
            <person name="Feng Y."/>
            <person name="Comes H.P."/>
            <person name="Chen J."/>
            <person name="Zhu S."/>
            <person name="Lu R."/>
            <person name="Zhang X."/>
            <person name="Li P."/>
            <person name="Qiu J."/>
            <person name="Olsen K.M."/>
            <person name="Qiu Y."/>
        </authorList>
    </citation>
    <scope>NUCLEOTIDE SEQUENCE</scope>
    <source>
        <strain evidence="3">NBL</strain>
    </source>
</reference>
<dbReference type="InterPro" id="IPR040256">
    <property type="entry name" value="At4g02000-like"/>
</dbReference>
<dbReference type="PANTHER" id="PTHR31286:SF167">
    <property type="entry name" value="OS09G0268800 PROTEIN"/>
    <property type="match status" value="1"/>
</dbReference>
<dbReference type="Proteomes" id="UP001281410">
    <property type="component" value="Unassembled WGS sequence"/>
</dbReference>
<feature type="domain" description="Zinc knuckle CX2CX4HX4C" evidence="2">
    <location>
        <begin position="179"/>
        <end position="221"/>
    </location>
</feature>
<dbReference type="InterPro" id="IPR025558">
    <property type="entry name" value="DUF4283"/>
</dbReference>
<evidence type="ECO:0000259" key="1">
    <source>
        <dbReference type="Pfam" id="PF14111"/>
    </source>
</evidence>
<dbReference type="EMBL" id="JANJYJ010000005">
    <property type="protein sequence ID" value="KAK3211147.1"/>
    <property type="molecule type" value="Genomic_DNA"/>
</dbReference>
<dbReference type="InterPro" id="IPR025836">
    <property type="entry name" value="Zn_knuckle_CX2CX4HX4C"/>
</dbReference>